<dbReference type="EC" id="3.4.13.22" evidence="9 10"/>
<dbReference type="KEGG" id="pseo:OM33_08855"/>
<evidence type="ECO:0000256" key="4">
    <source>
        <dbReference type="ARBA" id="ARBA00022801"/>
    </source>
</evidence>
<dbReference type="GO" id="GO:0008270">
    <property type="term" value="F:zinc ion binding"/>
    <property type="evidence" value="ECO:0007669"/>
    <property type="project" value="UniProtKB-UniRule"/>
</dbReference>
<dbReference type="PIRSF" id="PIRSF026671">
    <property type="entry name" value="AA_dipeptidase"/>
    <property type="match status" value="1"/>
</dbReference>
<feature type="binding site" evidence="9">
    <location>
        <position position="177"/>
    </location>
    <ligand>
        <name>Zn(2+)</name>
        <dbReference type="ChEBI" id="CHEBI:29105"/>
        <note>catalytic</note>
    </ligand>
</feature>
<dbReference type="GO" id="GO:0006508">
    <property type="term" value="P:proteolysis"/>
    <property type="evidence" value="ECO:0007669"/>
    <property type="project" value="UniProtKB-KW"/>
</dbReference>
<keyword evidence="7 9" id="KW-0482">Metalloprotease</keyword>
<feature type="binding site" evidence="9">
    <location>
        <position position="109"/>
    </location>
    <ligand>
        <name>Zn(2+)</name>
        <dbReference type="ChEBI" id="CHEBI:29105"/>
        <note>catalytic</note>
    </ligand>
</feature>
<dbReference type="InterPro" id="IPR000755">
    <property type="entry name" value="A_A_dipeptidase"/>
</dbReference>
<comment type="cofactor">
    <cofactor evidence="9">
        <name>Zn(2+)</name>
        <dbReference type="ChEBI" id="CHEBI:29105"/>
    </cofactor>
    <text evidence="9">Binds 1 zinc ion per subunit.</text>
</comment>
<evidence type="ECO:0000256" key="8">
    <source>
        <dbReference type="ARBA" id="ARBA00023316"/>
    </source>
</evidence>
<dbReference type="GO" id="GO:0071555">
    <property type="term" value="P:cell wall organization"/>
    <property type="evidence" value="ECO:0007669"/>
    <property type="project" value="UniProtKB-KW"/>
</dbReference>
<comment type="similarity">
    <text evidence="9 10">Belongs to the peptidase M15D family.</text>
</comment>
<protein>
    <recommendedName>
        <fullName evidence="9 10">D-alanyl-D-alanine dipeptidase</fullName>
        <shortName evidence="9 10">D-Ala-D-Ala dipeptidase</shortName>
        <ecNumber evidence="9 10">3.4.13.22</ecNumber>
    </recommendedName>
</protein>
<evidence type="ECO:0000256" key="10">
    <source>
        <dbReference type="PIRNR" id="PIRNR026671"/>
    </source>
</evidence>
<evidence type="ECO:0000256" key="3">
    <source>
        <dbReference type="ARBA" id="ARBA00022723"/>
    </source>
</evidence>
<evidence type="ECO:0000256" key="6">
    <source>
        <dbReference type="ARBA" id="ARBA00022997"/>
    </source>
</evidence>
<dbReference type="GO" id="GO:0008237">
    <property type="term" value="F:metallopeptidase activity"/>
    <property type="evidence" value="ECO:0007669"/>
    <property type="project" value="UniProtKB-KW"/>
</dbReference>
<comment type="catalytic activity">
    <reaction evidence="1 9 10">
        <text>D-alanyl-D-alanine + H2O = 2 D-alanine</text>
        <dbReference type="Rhea" id="RHEA:20661"/>
        <dbReference type="ChEBI" id="CHEBI:15377"/>
        <dbReference type="ChEBI" id="CHEBI:57416"/>
        <dbReference type="ChEBI" id="CHEBI:57822"/>
        <dbReference type="EC" id="3.4.13.22"/>
    </reaction>
</comment>
<dbReference type="AlphaFoldDB" id="A0A0A7EK44"/>
<keyword evidence="4 9" id="KW-0378">Hydrolase</keyword>
<evidence type="ECO:0000256" key="5">
    <source>
        <dbReference type="ARBA" id="ARBA00022833"/>
    </source>
</evidence>
<organism evidence="11 12">
    <name type="scientific">Pseudoalteromonas piratica</name>
    <dbReference type="NCBI Taxonomy" id="1348114"/>
    <lineage>
        <taxon>Bacteria</taxon>
        <taxon>Pseudomonadati</taxon>
        <taxon>Pseudomonadota</taxon>
        <taxon>Gammaproteobacteria</taxon>
        <taxon>Alteromonadales</taxon>
        <taxon>Pseudoalteromonadaceae</taxon>
        <taxon>Pseudoalteromonas</taxon>
    </lineage>
</organism>
<dbReference type="CDD" id="cd14817">
    <property type="entry name" value="D-Ala-D-Ala_dipeptidase_VanX"/>
    <property type="match status" value="1"/>
</dbReference>
<dbReference type="EMBL" id="CP009888">
    <property type="protein sequence ID" value="AIY66337.1"/>
    <property type="molecule type" value="Genomic_DNA"/>
</dbReference>
<reference evidence="11 12" key="1">
    <citation type="submission" date="2014-11" db="EMBL/GenBank/DDBJ databases">
        <title>Complete Genome Sequence of Pseudoalteromonas sp. Strain OCN003 Isolated from Kaneohe Bay, Oahu, Hawaii.</title>
        <authorList>
            <person name="Beurmann S."/>
            <person name="Videau P."/>
            <person name="Ushijima B."/>
            <person name="Smith A.M."/>
            <person name="Aeby G.S."/>
            <person name="Callahan S.M."/>
            <person name="Belcaid M."/>
        </authorList>
    </citation>
    <scope>NUCLEOTIDE SEQUENCE [LARGE SCALE GENOMIC DNA]</scope>
    <source>
        <strain evidence="11 12">OCN003</strain>
    </source>
</reference>
<dbReference type="Gene3D" id="3.30.1380.10">
    <property type="match status" value="1"/>
</dbReference>
<dbReference type="GO" id="GO:0160237">
    <property type="term" value="F:D-Ala-D-Ala dipeptidase activity"/>
    <property type="evidence" value="ECO:0007669"/>
    <property type="project" value="UniProtKB-EC"/>
</dbReference>
<sequence length="195" mass="22147">MSEYNSGIVTEIRYFTDNNFVGTKVNGYQSAKCLLTEKAAKALIAAQSDFLKFGLSIKVFDCYRPQQAVDHFVAWAKDLNDTKMKAFYYPQVAKSELFNKGYIAAKSGHSRASTVDLTLIEKDGHEPLDMGTPWDYFSPLSAAKSPYLSSQVRANRMLLAKVMALHGFKPLTEEWWHFTLIDEPHKNSYFDIPIK</sequence>
<name>A0A0A7EK44_9GAMM</name>
<keyword evidence="5 9" id="KW-0862">Zinc</keyword>
<dbReference type="PANTHER" id="PTHR43126:SF1">
    <property type="entry name" value="D-ALANYL-D-ALANINE DIPEPTIDASE"/>
    <property type="match status" value="1"/>
</dbReference>
<keyword evidence="6 9" id="KW-0224">Dipeptidase</keyword>
<feature type="binding site" evidence="9">
    <location>
        <position position="116"/>
    </location>
    <ligand>
        <name>Zn(2+)</name>
        <dbReference type="ChEBI" id="CHEBI:29105"/>
        <note>catalytic</note>
    </ligand>
</feature>
<evidence type="ECO:0000256" key="2">
    <source>
        <dbReference type="ARBA" id="ARBA00022670"/>
    </source>
</evidence>
<proteinExistence type="inferred from homology"/>
<dbReference type="eggNOG" id="COG2173">
    <property type="taxonomic scope" value="Bacteria"/>
</dbReference>
<evidence type="ECO:0000256" key="7">
    <source>
        <dbReference type="ARBA" id="ARBA00023049"/>
    </source>
</evidence>
<dbReference type="PANTHER" id="PTHR43126">
    <property type="entry name" value="D-ALANYL-D-ALANINE DIPEPTIDASE"/>
    <property type="match status" value="1"/>
</dbReference>
<feature type="site" description="Transition state stabilizer" evidence="9">
    <location>
        <position position="64"/>
    </location>
</feature>
<dbReference type="InterPro" id="IPR009045">
    <property type="entry name" value="Zn_M74/Hedgehog-like"/>
</dbReference>
<dbReference type="HOGENOM" id="CLU_060744_0_1_6"/>
<dbReference type="SUPFAM" id="SSF55166">
    <property type="entry name" value="Hedgehog/DD-peptidase"/>
    <property type="match status" value="1"/>
</dbReference>
<keyword evidence="3 9" id="KW-0479">Metal-binding</keyword>
<keyword evidence="2 9" id="KW-0645">Protease</keyword>
<accession>A0A0A7EK44</accession>
<evidence type="ECO:0000256" key="1">
    <source>
        <dbReference type="ARBA" id="ARBA00001362"/>
    </source>
</evidence>
<feature type="active site" description="Proton donor/acceptor" evidence="9">
    <location>
        <position position="174"/>
    </location>
</feature>
<evidence type="ECO:0000313" key="12">
    <source>
        <dbReference type="Proteomes" id="UP000030341"/>
    </source>
</evidence>
<evidence type="ECO:0000313" key="11">
    <source>
        <dbReference type="EMBL" id="AIY66337.1"/>
    </source>
</evidence>
<comment type="function">
    <text evidence="9 10">Catalyzes hydrolysis of the D-alanyl-D-alanine dipeptide.</text>
</comment>
<dbReference type="Pfam" id="PF01427">
    <property type="entry name" value="Peptidase_M15"/>
    <property type="match status" value="1"/>
</dbReference>
<gene>
    <name evidence="9" type="primary">ddpX</name>
    <name evidence="11" type="ORF">OM33_08855</name>
</gene>
<keyword evidence="8 10" id="KW-0961">Cell wall biogenesis/degradation</keyword>
<keyword evidence="12" id="KW-1185">Reference proteome</keyword>
<evidence type="ECO:0000256" key="9">
    <source>
        <dbReference type="HAMAP-Rule" id="MF_01924"/>
    </source>
</evidence>
<dbReference type="HAMAP" id="MF_01924">
    <property type="entry name" value="A_A_dipeptidase"/>
    <property type="match status" value="1"/>
</dbReference>
<dbReference type="Proteomes" id="UP000030341">
    <property type="component" value="Chromosome 1"/>
</dbReference>